<proteinExistence type="predicted"/>
<reference evidence="1" key="1">
    <citation type="submission" date="2023-06" db="EMBL/GenBank/DDBJ databases">
        <title>Multi-omics analyses reveal the molecular pathogenesis toolkit of Lasiodiplodia hormozganensis, a cross-kingdom pathogen.</title>
        <authorList>
            <person name="Felix C."/>
            <person name="Meneses R."/>
            <person name="Goncalves M.F.M."/>
            <person name="Tilleman L."/>
            <person name="Duarte A.S."/>
            <person name="Jorrin-Novo J.V."/>
            <person name="Van De Peer Y."/>
            <person name="Deforce D."/>
            <person name="Van Nieuwerburgh F."/>
            <person name="Esteves A.C."/>
            <person name="Alves A."/>
        </authorList>
    </citation>
    <scope>NUCLEOTIDE SEQUENCE</scope>
    <source>
        <strain evidence="1">CBS 339.90</strain>
    </source>
</reference>
<keyword evidence="2" id="KW-1185">Reference proteome</keyword>
<evidence type="ECO:0000313" key="2">
    <source>
        <dbReference type="Proteomes" id="UP001175001"/>
    </source>
</evidence>
<dbReference type="Proteomes" id="UP001175001">
    <property type="component" value="Unassembled WGS sequence"/>
</dbReference>
<accession>A0AA39X2G9</accession>
<gene>
    <name evidence="1" type="ORF">DIS24_g11074</name>
</gene>
<name>A0AA39X2G9_9PEZI</name>
<protein>
    <submittedName>
        <fullName evidence="1">Uncharacterized protein</fullName>
    </submittedName>
</protein>
<dbReference type="AlphaFoldDB" id="A0AA39X2G9"/>
<evidence type="ECO:0000313" key="1">
    <source>
        <dbReference type="EMBL" id="KAK0625605.1"/>
    </source>
</evidence>
<dbReference type="EMBL" id="JAUJDW010000141">
    <property type="protein sequence ID" value="KAK0625605.1"/>
    <property type="molecule type" value="Genomic_DNA"/>
</dbReference>
<comment type="caution">
    <text evidence="1">The sequence shown here is derived from an EMBL/GenBank/DDBJ whole genome shotgun (WGS) entry which is preliminary data.</text>
</comment>
<organism evidence="1 2">
    <name type="scientific">Lasiodiplodia hormozganensis</name>
    <dbReference type="NCBI Taxonomy" id="869390"/>
    <lineage>
        <taxon>Eukaryota</taxon>
        <taxon>Fungi</taxon>
        <taxon>Dikarya</taxon>
        <taxon>Ascomycota</taxon>
        <taxon>Pezizomycotina</taxon>
        <taxon>Dothideomycetes</taxon>
        <taxon>Dothideomycetes incertae sedis</taxon>
        <taxon>Botryosphaeriales</taxon>
        <taxon>Botryosphaeriaceae</taxon>
        <taxon>Lasiodiplodia</taxon>
    </lineage>
</organism>
<sequence>MPMLIAIQLNTHAEPTIPISIYNDTNSKIAMLWTPRENWDNDIVSTKMVERLGAEVEQSDKDLSSVNFMGQTFQTKGHVQLKWGVERSKEVRTTYFLVAVTAEDPSFEIVLGRRNAIRYGLVQP</sequence>